<dbReference type="PANTHER" id="PTHR42978">
    <property type="entry name" value="QUORUM-QUENCHING LACTONASE YTNP-RELATED-RELATED"/>
    <property type="match status" value="1"/>
</dbReference>
<evidence type="ECO:0000313" key="7">
    <source>
        <dbReference type="Proteomes" id="UP000831787"/>
    </source>
</evidence>
<evidence type="ECO:0000259" key="5">
    <source>
        <dbReference type="SMART" id="SM00849"/>
    </source>
</evidence>
<keyword evidence="4" id="KW-0862">Zinc</keyword>
<dbReference type="SMART" id="SM00849">
    <property type="entry name" value="Lactamase_B"/>
    <property type="match status" value="1"/>
</dbReference>
<dbReference type="InterPro" id="IPR051013">
    <property type="entry name" value="MBL_superfamily_lactonases"/>
</dbReference>
<dbReference type="InterPro" id="IPR001279">
    <property type="entry name" value="Metallo-B-lactamas"/>
</dbReference>
<keyword evidence="2" id="KW-0479">Metal-binding</keyword>
<reference evidence="6 7" key="1">
    <citation type="submission" date="2022-04" db="EMBL/GenBank/DDBJ databases">
        <title>Halobacillus sp. isolated from saltern.</title>
        <authorList>
            <person name="Won M."/>
            <person name="Lee C.-M."/>
            <person name="Woen H.-Y."/>
            <person name="Kwon S.-W."/>
        </authorList>
    </citation>
    <scope>NUCLEOTIDE SEQUENCE [LARGE SCALE GENOMIC DNA]</scope>
    <source>
        <strain evidence="6 7">SSBR10-3</strain>
    </source>
</reference>
<proteinExistence type="inferred from homology"/>
<feature type="domain" description="Metallo-beta-lactamase" evidence="5">
    <location>
        <begin position="47"/>
        <end position="236"/>
    </location>
</feature>
<dbReference type="InterPro" id="IPR036866">
    <property type="entry name" value="RibonucZ/Hydroxyglut_hydro"/>
</dbReference>
<evidence type="ECO:0000256" key="2">
    <source>
        <dbReference type="ARBA" id="ARBA00022723"/>
    </source>
</evidence>
<evidence type="ECO:0000256" key="1">
    <source>
        <dbReference type="ARBA" id="ARBA00007749"/>
    </source>
</evidence>
<comment type="similarity">
    <text evidence="1">Belongs to the metallo-beta-lactamase superfamily.</text>
</comment>
<evidence type="ECO:0000256" key="4">
    <source>
        <dbReference type="ARBA" id="ARBA00022833"/>
    </source>
</evidence>
<sequence>MKTYPLRIGELNALVVSDGGMPVTKEFFFANTPDHITHQFPAEFDAPLNFICISIDHKNILIDTGFGSECKDAGLLIQALNKHGISRYDIDEVILTHGHLDHIGGAVIKDKPAFPNATYYLHVEEWEMWAADKSSKEHSILSMLEDSITLIHKDMELYPGIRLFHTPGHTYGHLSVMVYSENQRLFIVSDLLNDPAALRHLSSHIGLEKSPEKGRQTRKAVLDFAEEQGILLFVCHYPFPGLGYIEKKDGVHQWTPLLT</sequence>
<dbReference type="RefSeq" id="WP_244710149.1">
    <property type="nucleotide sequence ID" value="NZ_CP095073.1"/>
</dbReference>
<dbReference type="SUPFAM" id="SSF56281">
    <property type="entry name" value="Metallo-hydrolase/oxidoreductase"/>
    <property type="match status" value="1"/>
</dbReference>
<dbReference type="PANTHER" id="PTHR42978:SF6">
    <property type="entry name" value="QUORUM-QUENCHING LACTONASE YTNP-RELATED"/>
    <property type="match status" value="1"/>
</dbReference>
<protein>
    <submittedName>
        <fullName evidence="6">MBL fold metallo-hydrolase</fullName>
    </submittedName>
</protein>
<dbReference type="Pfam" id="PF00753">
    <property type="entry name" value="Lactamase_B"/>
    <property type="match status" value="1"/>
</dbReference>
<dbReference type="Proteomes" id="UP000831787">
    <property type="component" value="Chromosome"/>
</dbReference>
<keyword evidence="7" id="KW-1185">Reference proteome</keyword>
<name>A0ABY4EIJ0_9BACI</name>
<accession>A0ABY4EIJ0</accession>
<keyword evidence="3" id="KW-0378">Hydrolase</keyword>
<organism evidence="6 7">
    <name type="scientific">Halobacillus salinarum</name>
    <dbReference type="NCBI Taxonomy" id="2932257"/>
    <lineage>
        <taxon>Bacteria</taxon>
        <taxon>Bacillati</taxon>
        <taxon>Bacillota</taxon>
        <taxon>Bacilli</taxon>
        <taxon>Bacillales</taxon>
        <taxon>Bacillaceae</taxon>
        <taxon>Halobacillus</taxon>
    </lineage>
</organism>
<dbReference type="Gene3D" id="3.60.15.10">
    <property type="entry name" value="Ribonuclease Z/Hydroxyacylglutathione hydrolase-like"/>
    <property type="match status" value="1"/>
</dbReference>
<dbReference type="EMBL" id="CP095073">
    <property type="protein sequence ID" value="UOQ44304.1"/>
    <property type="molecule type" value="Genomic_DNA"/>
</dbReference>
<gene>
    <name evidence="6" type="ORF">MUN89_21055</name>
</gene>
<evidence type="ECO:0000313" key="6">
    <source>
        <dbReference type="EMBL" id="UOQ44304.1"/>
    </source>
</evidence>
<evidence type="ECO:0000256" key="3">
    <source>
        <dbReference type="ARBA" id="ARBA00022801"/>
    </source>
</evidence>